<dbReference type="Pfam" id="PF24681">
    <property type="entry name" value="Kelch_KLHDC2_KLHL20_DRC7"/>
    <property type="match status" value="1"/>
</dbReference>
<dbReference type="PANTHER" id="PTHR46228">
    <property type="entry name" value="KELCH DOMAIN-CONTAINING PROTEIN"/>
    <property type="match status" value="1"/>
</dbReference>
<reference evidence="5" key="1">
    <citation type="submission" date="2016-11" db="UniProtKB">
        <authorList>
            <consortium name="WormBaseParasite"/>
        </authorList>
    </citation>
    <scope>IDENTIFICATION</scope>
</reference>
<dbReference type="Pfam" id="PF24981">
    <property type="entry name" value="Beta-prop_ATRN-LZTR1"/>
    <property type="match status" value="1"/>
</dbReference>
<dbReference type="Gene3D" id="2.120.10.80">
    <property type="entry name" value="Kelch-type beta propeller"/>
    <property type="match status" value="2"/>
</dbReference>
<name>A0A1I7Y297_9BILA</name>
<dbReference type="AlphaFoldDB" id="A0A1I7Y297"/>
<sequence>MVAYGDCIIVWGGYYRKRAGDSVYLPPYQINILPYGREELWVCYDCRDGIVPFPTTSATAMIWRRNLLIFGGSARLPTEVTRVINDIFLLNLDTGIWSRPRENIGEKKPPPRDKATGWEYNDKCYFFGGYGDSPDFMLDTFQPIDKYFAFPSDYVYCTGDPRFAWNRQLLIFDSKWHIAEQGGTIPLPRAAASSTLVRDRSTVYLFGGRLQHDRLNDLYALDLNSLIWTKITIEGPCGRSWSTLTYVPQQGAEKDYCFLYGGIDNDANPLDDCWHLKFDKDDIRWERETKYTAPCPRLWHSACYIGGQIIVFGGMASNPFDRSDQNSARYLNDIWRYDVSPKSLKALSCMNISPHYLETLAEWNITPISDAAVWCVVLREIKAYFRAHKERQKLSWMELPYGLRKLAEYVFRQRSRYASRKIRHLLELCSAPQ</sequence>
<dbReference type="InterPro" id="IPR056737">
    <property type="entry name" value="Beta-prop_ATRN-MKLN-like"/>
</dbReference>
<keyword evidence="2" id="KW-0677">Repeat</keyword>
<evidence type="ECO:0000259" key="3">
    <source>
        <dbReference type="Pfam" id="PF24981"/>
    </source>
</evidence>
<dbReference type="InterPro" id="IPR015915">
    <property type="entry name" value="Kelch-typ_b-propeller"/>
</dbReference>
<evidence type="ECO:0000313" key="4">
    <source>
        <dbReference type="Proteomes" id="UP000095287"/>
    </source>
</evidence>
<organism evidence="4 5">
    <name type="scientific">Steinernema glaseri</name>
    <dbReference type="NCBI Taxonomy" id="37863"/>
    <lineage>
        <taxon>Eukaryota</taxon>
        <taxon>Metazoa</taxon>
        <taxon>Ecdysozoa</taxon>
        <taxon>Nematoda</taxon>
        <taxon>Chromadorea</taxon>
        <taxon>Rhabditida</taxon>
        <taxon>Tylenchina</taxon>
        <taxon>Panagrolaimomorpha</taxon>
        <taxon>Strongyloidoidea</taxon>
        <taxon>Steinernematidae</taxon>
        <taxon>Steinernema</taxon>
    </lineage>
</organism>
<evidence type="ECO:0000256" key="2">
    <source>
        <dbReference type="ARBA" id="ARBA00022737"/>
    </source>
</evidence>
<keyword evidence="4" id="KW-1185">Reference proteome</keyword>
<dbReference type="SUPFAM" id="SSF117281">
    <property type="entry name" value="Kelch motif"/>
    <property type="match status" value="1"/>
</dbReference>
<accession>A0A1I7Y297</accession>
<dbReference type="PANTHER" id="PTHR46228:SF2">
    <property type="entry name" value="KELCH REPEAT PROTEIN (AFU_ORTHOLOGUE AFUA_4G14350)"/>
    <property type="match status" value="1"/>
</dbReference>
<evidence type="ECO:0000256" key="1">
    <source>
        <dbReference type="ARBA" id="ARBA00022441"/>
    </source>
</evidence>
<dbReference type="Proteomes" id="UP000095287">
    <property type="component" value="Unplaced"/>
</dbReference>
<evidence type="ECO:0000313" key="5">
    <source>
        <dbReference type="WBParaSite" id="L893_g12004.t1"/>
    </source>
</evidence>
<feature type="domain" description="Attractin/MKLN-like beta-propeller" evidence="3">
    <location>
        <begin position="173"/>
        <end position="349"/>
    </location>
</feature>
<keyword evidence="1" id="KW-0880">Kelch repeat</keyword>
<dbReference type="WBParaSite" id="L893_g12004.t1">
    <property type="protein sequence ID" value="L893_g12004.t1"/>
    <property type="gene ID" value="L893_g12004"/>
</dbReference>
<proteinExistence type="predicted"/>
<protein>
    <submittedName>
        <fullName evidence="5">Kelch domain-containing protein 10</fullName>
    </submittedName>
</protein>